<evidence type="ECO:0000313" key="1">
    <source>
        <dbReference type="EMBL" id="SVB69266.1"/>
    </source>
</evidence>
<protein>
    <submittedName>
        <fullName evidence="1">Uncharacterized protein</fullName>
    </submittedName>
</protein>
<dbReference type="AlphaFoldDB" id="A0A382G1S2"/>
<gene>
    <name evidence="1" type="ORF">METZ01_LOCUS222120</name>
</gene>
<organism evidence="1">
    <name type="scientific">marine metagenome</name>
    <dbReference type="NCBI Taxonomy" id="408172"/>
    <lineage>
        <taxon>unclassified sequences</taxon>
        <taxon>metagenomes</taxon>
        <taxon>ecological metagenomes</taxon>
    </lineage>
</organism>
<accession>A0A382G1S2</accession>
<dbReference type="EMBL" id="UINC01053125">
    <property type="protein sequence ID" value="SVB69266.1"/>
    <property type="molecule type" value="Genomic_DNA"/>
</dbReference>
<feature type="non-terminal residue" evidence="1">
    <location>
        <position position="323"/>
    </location>
</feature>
<feature type="non-terminal residue" evidence="1">
    <location>
        <position position="1"/>
    </location>
</feature>
<reference evidence="1" key="1">
    <citation type="submission" date="2018-05" db="EMBL/GenBank/DDBJ databases">
        <authorList>
            <person name="Lanie J.A."/>
            <person name="Ng W.-L."/>
            <person name="Kazmierczak K.M."/>
            <person name="Andrzejewski T.M."/>
            <person name="Davidsen T.M."/>
            <person name="Wayne K.J."/>
            <person name="Tettelin H."/>
            <person name="Glass J.I."/>
            <person name="Rusch D."/>
            <person name="Podicherti R."/>
            <person name="Tsui H.-C.T."/>
            <person name="Winkler M.E."/>
        </authorList>
    </citation>
    <scope>NUCLEOTIDE SEQUENCE</scope>
</reference>
<sequence>VGAGTGIVLAAPRLLDSLPDLELPTGYELGELAIGEGTQEVLTVTSPSNPTVTDGRQIHKDRDSRRNVVLVVAIESPSGVWLIGPNPAGAMAGPLPVDQATRILQAGLEEPTALAARQRLNHLLAAVETNDDLPGVTNAGLFATHYLATSARSRPDWEDRTTAAKALVNLRAAELIEGLGYQTQGLGAGALLLMTSEGPVHAVAVLMADREGFDAATDRFGASPVQYGLAKAHQERVPWLIVLRGAQIRLYPVRPDLGVGRRSQAETYLELDLSVVDDRSEGFLPLIFTAGSLDEEGAVQELLEGSIRYATELGERLRDHIYD</sequence>
<proteinExistence type="predicted"/>
<name>A0A382G1S2_9ZZZZ</name>